<proteinExistence type="predicted"/>
<organism evidence="1 2">
    <name type="scientific">Streptomyces sanyensis</name>
    <dbReference type="NCBI Taxonomy" id="568869"/>
    <lineage>
        <taxon>Bacteria</taxon>
        <taxon>Bacillati</taxon>
        <taxon>Actinomycetota</taxon>
        <taxon>Actinomycetes</taxon>
        <taxon>Kitasatosporales</taxon>
        <taxon>Streptomycetaceae</taxon>
        <taxon>Streptomyces</taxon>
    </lineage>
</organism>
<dbReference type="InterPro" id="IPR010662">
    <property type="entry name" value="RBBP9/YdeN"/>
</dbReference>
<dbReference type="RefSeq" id="WP_345615253.1">
    <property type="nucleotide sequence ID" value="NZ_BAABJV010000014.1"/>
</dbReference>
<evidence type="ECO:0000313" key="1">
    <source>
        <dbReference type="EMBL" id="GAA4788792.1"/>
    </source>
</evidence>
<comment type="caution">
    <text evidence="1">The sequence shown here is derived from an EMBL/GenBank/DDBJ whole genome shotgun (WGS) entry which is preliminary data.</text>
</comment>
<dbReference type="InterPro" id="IPR029058">
    <property type="entry name" value="AB_hydrolase_fold"/>
</dbReference>
<name>A0ABP9B0W8_9ACTN</name>
<dbReference type="SUPFAM" id="SSF53474">
    <property type="entry name" value="alpha/beta-Hydrolases"/>
    <property type="match status" value="1"/>
</dbReference>
<dbReference type="EMBL" id="BAABJV010000014">
    <property type="protein sequence ID" value="GAA4788792.1"/>
    <property type="molecule type" value="Genomic_DNA"/>
</dbReference>
<accession>A0ABP9B0W8</accession>
<dbReference type="Proteomes" id="UP001501147">
    <property type="component" value="Unassembled WGS sequence"/>
</dbReference>
<reference evidence="2" key="1">
    <citation type="journal article" date="2019" name="Int. J. Syst. Evol. Microbiol.">
        <title>The Global Catalogue of Microorganisms (GCM) 10K type strain sequencing project: providing services to taxonomists for standard genome sequencing and annotation.</title>
        <authorList>
            <consortium name="The Broad Institute Genomics Platform"/>
            <consortium name="The Broad Institute Genome Sequencing Center for Infectious Disease"/>
            <person name="Wu L."/>
            <person name="Ma J."/>
        </authorList>
    </citation>
    <scope>NUCLEOTIDE SEQUENCE [LARGE SCALE GENOMIC DNA]</scope>
    <source>
        <strain evidence="2">JCM 18324</strain>
    </source>
</reference>
<protein>
    <recommendedName>
        <fullName evidence="3">Hydrolase</fullName>
    </recommendedName>
</protein>
<sequence length="196" mass="21344">MWQRTFLILHGVENRRPEDHWQHDLAQWLRSRGEQVFYPQLPDPDRPSPAAWTEAVEAELGMMRGERVVVCHSLGCLAWLHLAAGRPGGPPADRLLLVAPPGPSAFSWDAIAPFTPGALDLASLRLSAAPPRLVCSDDDPYAPEGAATAYAGPLSCEVDLLPGAGHLAVADGYGPWPSVRRWCLDGTHRLTADRPH</sequence>
<keyword evidence="2" id="KW-1185">Reference proteome</keyword>
<dbReference type="Pfam" id="PF06821">
    <property type="entry name" value="Ser_hydrolase"/>
    <property type="match status" value="1"/>
</dbReference>
<dbReference type="Gene3D" id="3.40.50.1820">
    <property type="entry name" value="alpha/beta hydrolase"/>
    <property type="match status" value="1"/>
</dbReference>
<evidence type="ECO:0000313" key="2">
    <source>
        <dbReference type="Proteomes" id="UP001501147"/>
    </source>
</evidence>
<evidence type="ECO:0008006" key="3">
    <source>
        <dbReference type="Google" id="ProtNLM"/>
    </source>
</evidence>
<gene>
    <name evidence="1" type="ORF">GCM10023329_45050</name>
</gene>